<protein>
    <submittedName>
        <fullName evidence="2">DNA methyltransferase Dim-2</fullName>
    </submittedName>
</protein>
<accession>A0A545URW4</accession>
<evidence type="ECO:0000259" key="1">
    <source>
        <dbReference type="PROSITE" id="PS51038"/>
    </source>
</evidence>
<dbReference type="InterPro" id="IPR057215">
    <property type="entry name" value="DUF7893"/>
</dbReference>
<dbReference type="Proteomes" id="UP000315783">
    <property type="component" value="Unassembled WGS sequence"/>
</dbReference>
<dbReference type="GO" id="GO:0003682">
    <property type="term" value="F:chromatin binding"/>
    <property type="evidence" value="ECO:0007669"/>
    <property type="project" value="InterPro"/>
</dbReference>
<dbReference type="GO" id="GO:0008168">
    <property type="term" value="F:methyltransferase activity"/>
    <property type="evidence" value="ECO:0007669"/>
    <property type="project" value="UniProtKB-KW"/>
</dbReference>
<proteinExistence type="predicted"/>
<reference evidence="2 3" key="1">
    <citation type="journal article" date="2019" name="Appl. Microbiol. Biotechnol.">
        <title>Genome sequence of Isaria javanica and comparative genome analysis insights into family S53 peptidase evolution in fungal entomopathogens.</title>
        <authorList>
            <person name="Lin R."/>
            <person name="Zhang X."/>
            <person name="Xin B."/>
            <person name="Zou M."/>
            <person name="Gao Y."/>
            <person name="Qin F."/>
            <person name="Hu Q."/>
            <person name="Xie B."/>
            <person name="Cheng X."/>
        </authorList>
    </citation>
    <scope>NUCLEOTIDE SEQUENCE [LARGE SCALE GENOMIC DNA]</scope>
    <source>
        <strain evidence="2 3">IJ1G</strain>
    </source>
</reference>
<sequence>MVQNLHHLQEPLSMIHISADAIDARPPADAQTRTVDARLTFTPVSAQCPFFNASKHNVFHKRQVAIPSAPEITAVESTIDNRLLEKMDVGPSRLAEDDAQLFTAPEPLQGAPSSIDYDEAYAFPDSSEDECEAPAGSEPISIRIPNGLLVSPRSYYEPFESPRPLMSERDALRMLLPQRSAAEDDFLELRLDDFAVYCDTEHCPNEMRPLNQLGTEPTLPDLCFDGILANGEGQSAYVRCVSIHALPLGNYGRESTDSSSTRDNMWLQSEQSAANGIYYKLGTPAVEYKRFFEPFLWVAGLAKYFVDFLDAKHAEQQQVTIHHFQRDFVAWLVAAYTASDRVEELGTWMSKHPRLDYRAAVNANISFLYKEAVGVLGSRMTDFHSLWKEVLFCQKYIPYPPHTNDNRIVVTQYIYDCFHHLPFKDLMEVVGFSAITKRQRLDLIGQRQSPTFCLPSDRPKPAELHSIGPGDTISTARDAAESGTLWEKEAARDDQYDDLWFALVQGVSVDSDGHRVFEVIWYYRPGDTLCGLMKYLWPNELFLSDHCSCGEASKIREDEVRRVHEVEFGGGPETSKEFFCRQVYLIEDKVWVSLTQSHLRCCHTNDTPVPDGAEYCV</sequence>
<dbReference type="GO" id="GO:0032259">
    <property type="term" value="P:methylation"/>
    <property type="evidence" value="ECO:0007669"/>
    <property type="project" value="UniProtKB-KW"/>
</dbReference>
<keyword evidence="2" id="KW-0489">Methyltransferase</keyword>
<gene>
    <name evidence="2" type="ORF">IF1G_09273</name>
</gene>
<keyword evidence="3" id="KW-1185">Reference proteome</keyword>
<organism evidence="2 3">
    <name type="scientific">Cordyceps javanica</name>
    <dbReference type="NCBI Taxonomy" id="43265"/>
    <lineage>
        <taxon>Eukaryota</taxon>
        <taxon>Fungi</taxon>
        <taxon>Dikarya</taxon>
        <taxon>Ascomycota</taxon>
        <taxon>Pezizomycotina</taxon>
        <taxon>Sordariomycetes</taxon>
        <taxon>Hypocreomycetidae</taxon>
        <taxon>Hypocreales</taxon>
        <taxon>Cordycipitaceae</taxon>
        <taxon>Cordyceps</taxon>
    </lineage>
</organism>
<evidence type="ECO:0000313" key="3">
    <source>
        <dbReference type="Proteomes" id="UP000315783"/>
    </source>
</evidence>
<comment type="caution">
    <text evidence="2">The sequence shown here is derived from an EMBL/GenBank/DDBJ whole genome shotgun (WGS) entry which is preliminary data.</text>
</comment>
<feature type="domain" description="BAH" evidence="1">
    <location>
        <begin position="465"/>
        <end position="595"/>
    </location>
</feature>
<dbReference type="AlphaFoldDB" id="A0A545URW4"/>
<name>A0A545URW4_9HYPO</name>
<dbReference type="PROSITE" id="PS51038">
    <property type="entry name" value="BAH"/>
    <property type="match status" value="1"/>
</dbReference>
<dbReference type="Gene3D" id="2.30.30.490">
    <property type="match status" value="1"/>
</dbReference>
<dbReference type="Pfam" id="PF25423">
    <property type="entry name" value="DUF7893"/>
    <property type="match status" value="1"/>
</dbReference>
<dbReference type="EMBL" id="SPUK01000016">
    <property type="protein sequence ID" value="TQV92201.1"/>
    <property type="molecule type" value="Genomic_DNA"/>
</dbReference>
<evidence type="ECO:0000313" key="2">
    <source>
        <dbReference type="EMBL" id="TQV92201.1"/>
    </source>
</evidence>
<dbReference type="InterPro" id="IPR001025">
    <property type="entry name" value="BAH_dom"/>
</dbReference>
<keyword evidence="2" id="KW-0808">Transferase</keyword>
<dbReference type="OrthoDB" id="5376140at2759"/>
<dbReference type="STRING" id="43265.A0A545URW4"/>
<dbReference type="InterPro" id="IPR043151">
    <property type="entry name" value="BAH_sf"/>
</dbReference>